<evidence type="ECO:0000313" key="2">
    <source>
        <dbReference type="EMBL" id="HGS06024.1"/>
    </source>
</evidence>
<proteinExistence type="predicted"/>
<reference evidence="2" key="1">
    <citation type="journal article" date="2020" name="mSystems">
        <title>Genome- and Community-Level Interaction Insights into Carbon Utilization and Element Cycling Functions of Hydrothermarchaeota in Hydrothermal Sediment.</title>
        <authorList>
            <person name="Zhou Z."/>
            <person name="Liu Y."/>
            <person name="Xu W."/>
            <person name="Pan J."/>
            <person name="Luo Z.H."/>
            <person name="Li M."/>
        </authorList>
    </citation>
    <scope>NUCLEOTIDE SEQUENCE [LARGE SCALE GENOMIC DNA]</scope>
    <source>
        <strain evidence="2">SpSt-548</strain>
    </source>
</reference>
<feature type="region of interest" description="Disordered" evidence="1">
    <location>
        <begin position="517"/>
        <end position="544"/>
    </location>
</feature>
<name>A0A7V4G9S6_9BACT</name>
<dbReference type="InterPro" id="IPR029058">
    <property type="entry name" value="AB_hydrolase_fold"/>
</dbReference>
<gene>
    <name evidence="2" type="ORF">ENT08_09905</name>
</gene>
<dbReference type="AlphaFoldDB" id="A0A7V4G9S6"/>
<dbReference type="SUPFAM" id="SSF53474">
    <property type="entry name" value="alpha/beta-Hydrolases"/>
    <property type="match status" value="1"/>
</dbReference>
<protein>
    <submittedName>
        <fullName evidence="2">Metal transporter</fullName>
    </submittedName>
</protein>
<dbReference type="Gene3D" id="3.40.50.1820">
    <property type="entry name" value="alpha/beta hydrolase"/>
    <property type="match status" value="1"/>
</dbReference>
<dbReference type="EMBL" id="DSXI01000587">
    <property type="protein sequence ID" value="HGS06024.1"/>
    <property type="molecule type" value="Genomic_DNA"/>
</dbReference>
<comment type="caution">
    <text evidence="2">The sequence shown here is derived from an EMBL/GenBank/DDBJ whole genome shotgun (WGS) entry which is preliminary data.</text>
</comment>
<organism evidence="2">
    <name type="scientific">Desulfobacca acetoxidans</name>
    <dbReference type="NCBI Taxonomy" id="60893"/>
    <lineage>
        <taxon>Bacteria</taxon>
        <taxon>Pseudomonadati</taxon>
        <taxon>Thermodesulfobacteriota</taxon>
        <taxon>Desulfobaccia</taxon>
        <taxon>Desulfobaccales</taxon>
        <taxon>Desulfobaccaceae</taxon>
        <taxon>Desulfobacca</taxon>
    </lineage>
</organism>
<sequence length="544" mass="61323">MSESKAAPLNLPEVVQESTALALENQERLISASLDQARLLQTYWLGLCRYILDFMKPSFSALESLGAMENDKLREHTPWENLQDYTGLWEFNLRLAEKGLAHGMKAIKEFHYHQLQQATQAWLNTLYHQKGEDIAAFMARQARLMELVVHEYPQVIRDIEPEYGFHFDDGNYVKAAETERFYLYQVLPWDKTVKVRENGKPIVIIPPYVLGANILAFLPGEGKSFVHCFANQGIPTYIRIVKDIYAHAAVQEMTGEEDCLDTKLFVEHVRKAHGRPVTLCGYCQGGFTAVINYLSGELDGLVDALIASVAPMDGTRSKGLSAFLEQIPRRFDDISIAFKTLPNGRRVVNGALMSWVFKLKSLDKENPIVAFYRDLKLFEKSLQINKTAAAINYWMLYDQTDLPLEVCKLSYKSYTIPVAPDGTLPVTLFGRPLNFNRIREKGLKFLICIAEKDELVEKDSALAPLDWVDAEVAVFPKGHVAIATSWSLPTTECALDRCFLNYRGPVRFHLDLEAEADQAMAAPSPTPKGETPKTSPAKPKKPAE</sequence>
<evidence type="ECO:0000256" key="1">
    <source>
        <dbReference type="SAM" id="MobiDB-lite"/>
    </source>
</evidence>
<accession>A0A7V4G9S6</accession>